<dbReference type="GO" id="GO:0016301">
    <property type="term" value="F:kinase activity"/>
    <property type="evidence" value="ECO:0007669"/>
    <property type="project" value="UniProtKB-KW"/>
</dbReference>
<dbReference type="GeneID" id="7835953"/>
<keyword evidence="1" id="KW-0418">Kinase</keyword>
<dbReference type="InParanoid" id="Q24CB1"/>
<reference evidence="2" key="1">
    <citation type="journal article" date="2006" name="PLoS Biol.">
        <title>Macronuclear genome sequence of the ciliate Tetrahymena thermophila, a model eukaryote.</title>
        <authorList>
            <person name="Eisen J.A."/>
            <person name="Coyne R.S."/>
            <person name="Wu M."/>
            <person name="Wu D."/>
            <person name="Thiagarajan M."/>
            <person name="Wortman J.R."/>
            <person name="Badger J.H."/>
            <person name="Ren Q."/>
            <person name="Amedeo P."/>
            <person name="Jones K.M."/>
            <person name="Tallon L.J."/>
            <person name="Delcher A.L."/>
            <person name="Salzberg S.L."/>
            <person name="Silva J.C."/>
            <person name="Haas B.J."/>
            <person name="Majoros W.H."/>
            <person name="Farzad M."/>
            <person name="Carlton J.M."/>
            <person name="Smith R.K. Jr."/>
            <person name="Garg J."/>
            <person name="Pearlman R.E."/>
            <person name="Karrer K.M."/>
            <person name="Sun L."/>
            <person name="Manning G."/>
            <person name="Elde N.C."/>
            <person name="Turkewitz A.P."/>
            <person name="Asai D.J."/>
            <person name="Wilkes D.E."/>
            <person name="Wang Y."/>
            <person name="Cai H."/>
            <person name="Collins K."/>
            <person name="Stewart B.A."/>
            <person name="Lee S.R."/>
            <person name="Wilamowska K."/>
            <person name="Weinberg Z."/>
            <person name="Ruzzo W.L."/>
            <person name="Wloga D."/>
            <person name="Gaertig J."/>
            <person name="Frankel J."/>
            <person name="Tsao C.-C."/>
            <person name="Gorovsky M.A."/>
            <person name="Keeling P.J."/>
            <person name="Waller R.F."/>
            <person name="Patron N.J."/>
            <person name="Cherry J.M."/>
            <person name="Stover N.A."/>
            <person name="Krieger C.J."/>
            <person name="del Toro C."/>
            <person name="Ryder H.F."/>
            <person name="Williamson S.C."/>
            <person name="Barbeau R.A."/>
            <person name="Hamilton E.P."/>
            <person name="Orias E."/>
        </authorList>
    </citation>
    <scope>NUCLEOTIDE SEQUENCE [LARGE SCALE GENOMIC DNA]</scope>
    <source>
        <strain evidence="2">SB210</strain>
    </source>
</reference>
<dbReference type="AlphaFoldDB" id="Q24CB1"/>
<accession>Q24CB1</accession>
<organism evidence="1 2">
    <name type="scientific">Tetrahymena thermophila (strain SB210)</name>
    <dbReference type="NCBI Taxonomy" id="312017"/>
    <lineage>
        <taxon>Eukaryota</taxon>
        <taxon>Sar</taxon>
        <taxon>Alveolata</taxon>
        <taxon>Ciliophora</taxon>
        <taxon>Intramacronucleata</taxon>
        <taxon>Oligohymenophorea</taxon>
        <taxon>Hymenostomatida</taxon>
        <taxon>Tetrahymenina</taxon>
        <taxon>Tetrahymenidae</taxon>
        <taxon>Tetrahymena</taxon>
    </lineage>
</organism>
<name>Q24CB1_TETTS</name>
<dbReference type="Proteomes" id="UP000009168">
    <property type="component" value="Unassembled WGS sequence"/>
</dbReference>
<evidence type="ECO:0000313" key="1">
    <source>
        <dbReference type="EMBL" id="EAS05327.2"/>
    </source>
</evidence>
<dbReference type="RefSeq" id="XP_001025572.2">
    <property type="nucleotide sequence ID" value="XM_001025572.2"/>
</dbReference>
<keyword evidence="1" id="KW-0808">Transferase</keyword>
<keyword evidence="2" id="KW-1185">Reference proteome</keyword>
<protein>
    <submittedName>
        <fullName evidence="1">Kinase domain protein, putative</fullName>
    </submittedName>
</protein>
<sequence length="114" mass="13746">MWIKGVKQGYFLDMMIEIQCMHSNAMKDNLIVSKHKQRLMYFNNFQIRNMQQNLLINMLITKITLSFNCKHAKLVFSKQLIKTNILVKIQSSSLLMKYFWEFVIFIMKMLQFLI</sequence>
<dbReference type="KEGG" id="tet:TTHERM_00695610"/>
<dbReference type="EMBL" id="GG662372">
    <property type="protein sequence ID" value="EAS05327.2"/>
    <property type="molecule type" value="Genomic_DNA"/>
</dbReference>
<gene>
    <name evidence="1" type="ORF">TTHERM_00695610</name>
</gene>
<evidence type="ECO:0000313" key="2">
    <source>
        <dbReference type="Proteomes" id="UP000009168"/>
    </source>
</evidence>
<dbReference type="HOGENOM" id="CLU_802890_0_0_1"/>
<proteinExistence type="predicted"/>